<evidence type="ECO:0000256" key="2">
    <source>
        <dbReference type="SAM" id="MobiDB-lite"/>
    </source>
</evidence>
<gene>
    <name evidence="4" type="ORF">GMD66_05005</name>
</gene>
<proteinExistence type="predicted"/>
<reference evidence="4 5" key="1">
    <citation type="journal article" date="2019" name="Nat. Med.">
        <title>A library of human gut bacterial isolates paired with longitudinal multiomics data enables mechanistic microbiome research.</title>
        <authorList>
            <person name="Poyet M."/>
            <person name="Groussin M."/>
            <person name="Gibbons S.M."/>
            <person name="Avila-Pacheco J."/>
            <person name="Jiang X."/>
            <person name="Kearney S.M."/>
            <person name="Perrotta A.R."/>
            <person name="Berdy B."/>
            <person name="Zhao S."/>
            <person name="Lieberman T.D."/>
            <person name="Swanson P.K."/>
            <person name="Smith M."/>
            <person name="Roesemann S."/>
            <person name="Alexander J.E."/>
            <person name="Rich S.A."/>
            <person name="Livny J."/>
            <person name="Vlamakis H."/>
            <person name="Clish C."/>
            <person name="Bullock K."/>
            <person name="Deik A."/>
            <person name="Scott J."/>
            <person name="Pierce K.A."/>
            <person name="Xavier R.J."/>
            <person name="Alm E.J."/>
        </authorList>
    </citation>
    <scope>NUCLEOTIDE SEQUENCE [LARGE SCALE GENOMIC DNA]</scope>
    <source>
        <strain evidence="4 5">BIOML-A25</strain>
    </source>
</reference>
<evidence type="ECO:0000313" key="5">
    <source>
        <dbReference type="Proteomes" id="UP000437446"/>
    </source>
</evidence>
<feature type="region of interest" description="Disordered" evidence="2">
    <location>
        <begin position="131"/>
        <end position="152"/>
    </location>
</feature>
<protein>
    <recommendedName>
        <fullName evidence="3">HU domain-containing protein</fullName>
    </recommendedName>
</protein>
<feature type="domain" description="HU" evidence="3">
    <location>
        <begin position="1"/>
        <end position="127"/>
    </location>
</feature>
<dbReference type="GO" id="GO:0003677">
    <property type="term" value="F:DNA binding"/>
    <property type="evidence" value="ECO:0007669"/>
    <property type="project" value="UniProtKB-KW"/>
</dbReference>
<dbReference type="NCBIfam" id="TIGR01201">
    <property type="entry name" value="HU_rel"/>
    <property type="match status" value="1"/>
</dbReference>
<dbReference type="EMBL" id="WNCR01000002">
    <property type="protein sequence ID" value="MTU28581.1"/>
    <property type="molecule type" value="Genomic_DNA"/>
</dbReference>
<dbReference type="Proteomes" id="UP000437446">
    <property type="component" value="Unassembled WGS sequence"/>
</dbReference>
<keyword evidence="1" id="KW-0238">DNA-binding</keyword>
<sequence length="152" mass="16303">MPLIYTLVKRKDMSKDAASGATLYHAQTSITKKLTLNKICTRIENICTASRGEIILVLDGLIKVMNEALSDGESIHLGEFGSFRMVAGSKGSATVDGFNTALFNRAHIVFYPGTMLINLVNNVSFERYVPKKDASSESSGGGGGADDRPGEL</sequence>
<name>A0A7K1HD98_9BACT</name>
<evidence type="ECO:0000256" key="1">
    <source>
        <dbReference type="ARBA" id="ARBA00023125"/>
    </source>
</evidence>
<dbReference type="RefSeq" id="WP_129943003.1">
    <property type="nucleotide sequence ID" value="NZ_RCYQ01000002.1"/>
</dbReference>
<dbReference type="InterPro" id="IPR041607">
    <property type="entry name" value="HU-HIG"/>
</dbReference>
<dbReference type="InterPro" id="IPR010992">
    <property type="entry name" value="IHF-like_DNA-bd_dom_sf"/>
</dbReference>
<accession>A0A7K1HD98</accession>
<dbReference type="Pfam" id="PF18291">
    <property type="entry name" value="HU-HIG"/>
    <property type="match status" value="1"/>
</dbReference>
<organism evidence="4 5">
    <name type="scientific">Parabacteroides merdae</name>
    <dbReference type="NCBI Taxonomy" id="46503"/>
    <lineage>
        <taxon>Bacteria</taxon>
        <taxon>Pseudomonadati</taxon>
        <taxon>Bacteroidota</taxon>
        <taxon>Bacteroidia</taxon>
        <taxon>Bacteroidales</taxon>
        <taxon>Tannerellaceae</taxon>
        <taxon>Parabacteroides</taxon>
    </lineage>
</organism>
<comment type="caution">
    <text evidence="4">The sequence shown here is derived from an EMBL/GenBank/DDBJ whole genome shotgun (WGS) entry which is preliminary data.</text>
</comment>
<dbReference type="AlphaFoldDB" id="A0A7K1HD98"/>
<dbReference type="InterPro" id="IPR005902">
    <property type="entry name" value="HU_DNA-bd_put"/>
</dbReference>
<evidence type="ECO:0000259" key="3">
    <source>
        <dbReference type="Pfam" id="PF18291"/>
    </source>
</evidence>
<evidence type="ECO:0000313" key="4">
    <source>
        <dbReference type="EMBL" id="MTU28581.1"/>
    </source>
</evidence>
<dbReference type="SUPFAM" id="SSF47729">
    <property type="entry name" value="IHF-like DNA-binding proteins"/>
    <property type="match status" value="1"/>
</dbReference>